<accession>A0ABT1RSK5</accession>
<protein>
    <submittedName>
        <fullName evidence="1">Pyridoxamine 5'-phosphate oxidase family protein</fullName>
    </submittedName>
</protein>
<dbReference type="Proteomes" id="UP001524502">
    <property type="component" value="Unassembled WGS sequence"/>
</dbReference>
<evidence type="ECO:0000313" key="1">
    <source>
        <dbReference type="EMBL" id="MCQ4638197.1"/>
    </source>
</evidence>
<dbReference type="RefSeq" id="WP_256133392.1">
    <property type="nucleotide sequence ID" value="NZ_JANFXK010000022.1"/>
</dbReference>
<dbReference type="SUPFAM" id="SSF50475">
    <property type="entry name" value="FMN-binding split barrel"/>
    <property type="match status" value="1"/>
</dbReference>
<organism evidence="1 2">
    <name type="scientific">Anaerovorax odorimutans</name>
    <dbReference type="NCBI Taxonomy" id="109327"/>
    <lineage>
        <taxon>Bacteria</taxon>
        <taxon>Bacillati</taxon>
        <taxon>Bacillota</taxon>
        <taxon>Clostridia</taxon>
        <taxon>Peptostreptococcales</taxon>
        <taxon>Anaerovoracaceae</taxon>
        <taxon>Anaerovorax</taxon>
    </lineage>
</organism>
<comment type="caution">
    <text evidence="1">The sequence shown here is derived from an EMBL/GenBank/DDBJ whole genome shotgun (WGS) entry which is preliminary data.</text>
</comment>
<evidence type="ECO:0000313" key="2">
    <source>
        <dbReference type="Proteomes" id="UP001524502"/>
    </source>
</evidence>
<dbReference type="InterPro" id="IPR012349">
    <property type="entry name" value="Split_barrel_FMN-bd"/>
</dbReference>
<dbReference type="EMBL" id="JANFXK010000022">
    <property type="protein sequence ID" value="MCQ4638197.1"/>
    <property type="molecule type" value="Genomic_DNA"/>
</dbReference>
<dbReference type="Pfam" id="PF12900">
    <property type="entry name" value="Pyridox_ox_2"/>
    <property type="match status" value="1"/>
</dbReference>
<proteinExistence type="predicted"/>
<keyword evidence="2" id="KW-1185">Reference proteome</keyword>
<dbReference type="PANTHER" id="PTHR34071">
    <property type="entry name" value="5-NITROIMIDAZOLE ANTIBIOTICS RESISTANCE PROTEIN, NIMA-FAMILY-RELATED PROTEIN-RELATED"/>
    <property type="match status" value="1"/>
</dbReference>
<reference evidence="1 2" key="1">
    <citation type="submission" date="2022-06" db="EMBL/GenBank/DDBJ databases">
        <title>Isolation of gut microbiota from human fecal samples.</title>
        <authorList>
            <person name="Pamer E.G."/>
            <person name="Barat B."/>
            <person name="Waligurski E."/>
            <person name="Medina S."/>
            <person name="Paddock L."/>
            <person name="Mostad J."/>
        </authorList>
    </citation>
    <scope>NUCLEOTIDE SEQUENCE [LARGE SCALE GENOMIC DNA]</scope>
    <source>
        <strain evidence="1 2">SL.3.17</strain>
    </source>
</reference>
<name>A0ABT1RSK5_9FIRM</name>
<dbReference type="PANTHER" id="PTHR34071:SF2">
    <property type="entry name" value="FLAVIN-NUCLEOTIDE-BINDING PROTEIN"/>
    <property type="match status" value="1"/>
</dbReference>
<sequence>MRRQKQEIKEFEKMLQVLEKGQVCRIAFFDREYPYIVPLNYGVRTEDGQVYLYFHGAHVGKKRDLMKENNKVGFETDVEYGLVVDEEAGRGGMNYESIIGQGVLEEVTDQGERLRALDCIAAHYPLPENFKFCEAAKKAAKVLRLTVTKMTGKSRLTVRYSDQGWVYE</sequence>
<dbReference type="Gene3D" id="2.30.110.10">
    <property type="entry name" value="Electron Transport, Fmn-binding Protein, Chain A"/>
    <property type="match status" value="1"/>
</dbReference>
<dbReference type="InterPro" id="IPR024747">
    <property type="entry name" value="Pyridox_Oxase-rel"/>
</dbReference>
<gene>
    <name evidence="1" type="ORF">NE619_15790</name>
</gene>